<keyword evidence="5" id="KW-1278">Translocase</keyword>
<dbReference type="GO" id="GO:0005524">
    <property type="term" value="F:ATP binding"/>
    <property type="evidence" value="ECO:0007669"/>
    <property type="project" value="UniProtKB-UniRule"/>
</dbReference>
<dbReference type="GO" id="GO:0015086">
    <property type="term" value="F:cadmium ion transmembrane transporter activity"/>
    <property type="evidence" value="ECO:0007669"/>
    <property type="project" value="TreeGrafter"/>
</dbReference>
<dbReference type="GO" id="GO:0016463">
    <property type="term" value="F:P-type zinc transporter activity"/>
    <property type="evidence" value="ECO:0007669"/>
    <property type="project" value="UniProtKB-EC"/>
</dbReference>
<accession>A0A3G9GHY7</accession>
<dbReference type="Pfam" id="PF00122">
    <property type="entry name" value="E1-E2_ATPase"/>
    <property type="match status" value="1"/>
</dbReference>
<keyword evidence="4 10" id="KW-0479">Metal-binding</keyword>
<dbReference type="InterPro" id="IPR012312">
    <property type="entry name" value="Hemerythrin-like"/>
</dbReference>
<name>A0A3G9GHY7_9NEIS</name>
<dbReference type="PANTHER" id="PTHR48085">
    <property type="entry name" value="CADMIUM/ZINC-TRANSPORTING ATPASE HMA2-RELATED"/>
    <property type="match status" value="1"/>
</dbReference>
<dbReference type="RefSeq" id="WP_231960129.1">
    <property type="nucleotide sequence ID" value="NZ_AP018823.1"/>
</dbReference>
<dbReference type="InterPro" id="IPR044492">
    <property type="entry name" value="P_typ_ATPase_HD_dom"/>
</dbReference>
<dbReference type="Pfam" id="PF00702">
    <property type="entry name" value="Hydrolase"/>
    <property type="match status" value="1"/>
</dbReference>
<dbReference type="PRINTS" id="PR00119">
    <property type="entry name" value="CATATPASE"/>
</dbReference>
<dbReference type="Proteomes" id="UP000198290">
    <property type="component" value="Chromosome"/>
</dbReference>
<dbReference type="AlphaFoldDB" id="A0A3G9GHY7"/>
<comment type="subcellular location">
    <subcellularLocation>
        <location evidence="10">Cell membrane</location>
    </subcellularLocation>
    <subcellularLocation>
        <location evidence="1">Membrane</location>
    </subcellularLocation>
</comment>
<evidence type="ECO:0000259" key="12">
    <source>
        <dbReference type="Pfam" id="PF01814"/>
    </source>
</evidence>
<keyword evidence="6 10" id="KW-1133">Transmembrane helix</keyword>
<feature type="transmembrane region" description="Helical" evidence="10">
    <location>
        <begin position="232"/>
        <end position="253"/>
    </location>
</feature>
<protein>
    <recommendedName>
        <fullName evidence="8">P-type Zn(2+) transporter</fullName>
        <ecNumber evidence="8">7.2.2.12</ecNumber>
    </recommendedName>
</protein>
<organism evidence="13 14">
    <name type="scientific">Aquitalea magnusonii</name>
    <dbReference type="NCBI Taxonomy" id="332411"/>
    <lineage>
        <taxon>Bacteria</taxon>
        <taxon>Pseudomonadati</taxon>
        <taxon>Pseudomonadota</taxon>
        <taxon>Betaproteobacteria</taxon>
        <taxon>Neisseriales</taxon>
        <taxon>Chromobacteriaceae</taxon>
        <taxon>Aquitalea</taxon>
    </lineage>
</organism>
<dbReference type="SFLD" id="SFLDG00002">
    <property type="entry name" value="C1.7:_P-type_atpase_like"/>
    <property type="match status" value="1"/>
</dbReference>
<feature type="transmembrane region" description="Helical" evidence="10">
    <location>
        <begin position="571"/>
        <end position="591"/>
    </location>
</feature>
<dbReference type="CDD" id="cd12108">
    <property type="entry name" value="Hr-like"/>
    <property type="match status" value="1"/>
</dbReference>
<reference evidence="13 14" key="2">
    <citation type="journal article" date="2017" name="Genome Announc.">
        <title>Draft genome sequence of Aquitalea magnusonii strain H3, a plant growth-promoting bacterium of duckweed Lemna minor.</title>
        <authorList>
            <person name="Ishizawa H."/>
            <person name="Kuroda M."/>
            <person name="Ike M."/>
        </authorList>
    </citation>
    <scope>NUCLEOTIDE SEQUENCE [LARGE SCALE GENOMIC DNA]</scope>
    <source>
        <strain evidence="13 14">H3</strain>
    </source>
</reference>
<keyword evidence="10" id="KW-0067">ATP-binding</keyword>
<evidence type="ECO:0000256" key="3">
    <source>
        <dbReference type="ARBA" id="ARBA00022692"/>
    </source>
</evidence>
<keyword evidence="3 10" id="KW-0812">Transmembrane</keyword>
<dbReference type="GO" id="GO:0016887">
    <property type="term" value="F:ATP hydrolysis activity"/>
    <property type="evidence" value="ECO:0007669"/>
    <property type="project" value="InterPro"/>
</dbReference>
<dbReference type="InterPro" id="IPR018303">
    <property type="entry name" value="ATPase_P-typ_P_site"/>
</dbReference>
<dbReference type="Gene3D" id="1.20.120.520">
    <property type="entry name" value="nmb1532 protein domain like"/>
    <property type="match status" value="1"/>
</dbReference>
<dbReference type="NCBIfam" id="TIGR01494">
    <property type="entry name" value="ATPase_P-type"/>
    <property type="match status" value="2"/>
</dbReference>
<dbReference type="SUPFAM" id="SSF56784">
    <property type="entry name" value="HAD-like"/>
    <property type="match status" value="1"/>
</dbReference>
<gene>
    <name evidence="13" type="ORF">DLM_1507</name>
</gene>
<comment type="catalytic activity">
    <reaction evidence="9">
        <text>Zn(2+)(in) + ATP + H2O = Zn(2+)(out) + ADP + phosphate + H(+)</text>
        <dbReference type="Rhea" id="RHEA:20621"/>
        <dbReference type="ChEBI" id="CHEBI:15377"/>
        <dbReference type="ChEBI" id="CHEBI:15378"/>
        <dbReference type="ChEBI" id="CHEBI:29105"/>
        <dbReference type="ChEBI" id="CHEBI:30616"/>
        <dbReference type="ChEBI" id="CHEBI:43474"/>
        <dbReference type="ChEBI" id="CHEBI:456216"/>
        <dbReference type="EC" id="7.2.2.12"/>
    </reaction>
</comment>
<evidence type="ECO:0000256" key="5">
    <source>
        <dbReference type="ARBA" id="ARBA00022967"/>
    </source>
</evidence>
<dbReference type="GO" id="GO:0005886">
    <property type="term" value="C:plasma membrane"/>
    <property type="evidence" value="ECO:0007669"/>
    <property type="project" value="UniProtKB-SubCell"/>
</dbReference>
<dbReference type="EMBL" id="AP018823">
    <property type="protein sequence ID" value="BBF85126.1"/>
    <property type="molecule type" value="Genomic_DNA"/>
</dbReference>
<dbReference type="SUPFAM" id="SSF81665">
    <property type="entry name" value="Calcium ATPase, transmembrane domain M"/>
    <property type="match status" value="1"/>
</dbReference>
<dbReference type="KEGG" id="amah:DLM_1507"/>
<dbReference type="InterPro" id="IPR008250">
    <property type="entry name" value="ATPase_P-typ_transduc_dom_A_sf"/>
</dbReference>
<evidence type="ECO:0000256" key="2">
    <source>
        <dbReference type="ARBA" id="ARBA00006024"/>
    </source>
</evidence>
<evidence type="ECO:0000259" key="11">
    <source>
        <dbReference type="Pfam" id="PF00122"/>
    </source>
</evidence>
<comment type="similarity">
    <text evidence="2 10">Belongs to the cation transport ATPase (P-type) (TC 3.A.3) family. Type IB subfamily.</text>
</comment>
<dbReference type="InterPro" id="IPR023299">
    <property type="entry name" value="ATPase_P-typ_cyto_dom_N"/>
</dbReference>
<dbReference type="Gene3D" id="3.40.50.1000">
    <property type="entry name" value="HAD superfamily/HAD-like"/>
    <property type="match status" value="1"/>
</dbReference>
<evidence type="ECO:0000256" key="8">
    <source>
        <dbReference type="ARBA" id="ARBA00039097"/>
    </source>
</evidence>
<keyword evidence="10" id="KW-0547">Nucleotide-binding</keyword>
<keyword evidence="13" id="KW-0378">Hydrolase</keyword>
<keyword evidence="14" id="KW-1185">Reference proteome</keyword>
<keyword evidence="7 10" id="KW-0472">Membrane</keyword>
<dbReference type="SFLD" id="SFLDF00027">
    <property type="entry name" value="p-type_atpase"/>
    <property type="match status" value="1"/>
</dbReference>
<evidence type="ECO:0000313" key="13">
    <source>
        <dbReference type="EMBL" id="BBF85126.1"/>
    </source>
</evidence>
<dbReference type="InterPro" id="IPR023214">
    <property type="entry name" value="HAD_sf"/>
</dbReference>
<reference evidence="14" key="1">
    <citation type="journal article" date="2017" name="Biotechnol. Biofuels">
        <title>Evaluation of environmental bacterial communities as a factor affecting the growth of duckweed Lemna minor.</title>
        <authorList>
            <person name="Ishizawa H."/>
            <person name="Kuroda M."/>
            <person name="Morikawa M."/>
            <person name="Ike M."/>
        </authorList>
    </citation>
    <scope>NUCLEOTIDE SEQUENCE [LARGE SCALE GENOMIC DNA]</scope>
    <source>
        <strain evidence="14">H3</strain>
    </source>
</reference>
<feature type="transmembrane region" description="Helical" evidence="10">
    <location>
        <begin position="7"/>
        <end position="25"/>
    </location>
</feature>
<dbReference type="InterPro" id="IPR001757">
    <property type="entry name" value="P_typ_ATPase"/>
</dbReference>
<sequence>MKQNQNLLYAVLLSSPVLALLAWALQQLSGLAMPVDLLLAVSAMPAMLLLLRDVWRAIRQRDMGVDLLALLSIAGSLALQQPLTAAIIAAMTASGRWLDRYAAGRAEREMSGLLARAPRHANRLGEDGMLRVALDEVRVGDRLLVKAGETVPVDGRLLDAAALLDESTLSGEAKPVDHQAGALLRSGTLNAGAAFSMTATTTAAQSTFSGIIKLVAEASGARAPLTRMADRYALWFIPLALALGLAGLAWLLSQDPLRALAVLVVATPCPLVLAVPVAILSGISRCASRGVLVKGGAVLEALDRATLLFFDKTGTLTGGKARLVAIHPAATIAPAEVLRLAAALDQMSCNVIATAVLQAALEQGETKLPLPQQLEETPGAGLCGVLDGRRLALGSHAFVAGQINTMPDWASALQGRLDIEGASAVFVARDGVLLGVLEMSDQLRLETPRALRMLRRSGIRQISMLSGDRQDVAEAIGHGIGVDRIYAGLQPQDKLRHLQEAARHGVTIMVGDGVNDAPALSAAGVGVAMGGQGAAAAAESAGVVLLNDRLDRLAEVVMTAHRTMAIARQSVMAGMGLSLLAMLAAACGYLPPVAGAVLQEVIDLAVILNALRALTPHPALLQVRPLSADAAQQLKAEHARLHPLLQQLAALARGLPQLQYAQQLEELVRLDAMLTQQLLPHETMEEQHVYPAMAQLLGGEDPLAALSRSHQEIFKLSRKLAMQIAALPQPASQLEILELQRTLYSLDTVLQLHFAQEDELYQSMS</sequence>
<dbReference type="PANTHER" id="PTHR48085:SF5">
    <property type="entry name" value="CADMIUM_ZINC-TRANSPORTING ATPASE HMA4-RELATED"/>
    <property type="match status" value="1"/>
</dbReference>
<feature type="domain" description="P-type ATPase A" evidence="11">
    <location>
        <begin position="117"/>
        <end position="215"/>
    </location>
</feature>
<dbReference type="InterPro" id="IPR027256">
    <property type="entry name" value="P-typ_ATPase_IB"/>
</dbReference>
<evidence type="ECO:0000256" key="1">
    <source>
        <dbReference type="ARBA" id="ARBA00004370"/>
    </source>
</evidence>
<evidence type="ECO:0000256" key="9">
    <source>
        <dbReference type="ARBA" id="ARBA00047308"/>
    </source>
</evidence>
<dbReference type="InterPro" id="IPR023298">
    <property type="entry name" value="ATPase_P-typ_TM_dom_sf"/>
</dbReference>
<dbReference type="Gene3D" id="2.70.150.10">
    <property type="entry name" value="Calcium-transporting ATPase, cytoplasmic transduction domain A"/>
    <property type="match status" value="1"/>
</dbReference>
<dbReference type="SFLD" id="SFLDS00003">
    <property type="entry name" value="Haloacid_Dehalogenase"/>
    <property type="match status" value="1"/>
</dbReference>
<dbReference type="InterPro" id="IPR036412">
    <property type="entry name" value="HAD-like_sf"/>
</dbReference>
<evidence type="ECO:0000256" key="10">
    <source>
        <dbReference type="RuleBase" id="RU362081"/>
    </source>
</evidence>
<reference evidence="14" key="3">
    <citation type="journal article" date="2017" name="Plant Physiol. Biochem.">
        <title>Differential oxidative and antioxidative response of duckweed Lemna minor toward plant growth promoting/inhibiting bacteria.</title>
        <authorList>
            <person name="Ishizawa H."/>
            <person name="Kuroda M."/>
            <person name="Morikawa M."/>
            <person name="Ike M."/>
        </authorList>
    </citation>
    <scope>NUCLEOTIDE SEQUENCE [LARGE SCALE GENOMIC DNA]</scope>
    <source>
        <strain evidence="14">H3</strain>
    </source>
</reference>
<keyword evidence="10" id="KW-1003">Cell membrane</keyword>
<evidence type="ECO:0000256" key="7">
    <source>
        <dbReference type="ARBA" id="ARBA00023136"/>
    </source>
</evidence>
<dbReference type="Gene3D" id="3.40.1110.10">
    <property type="entry name" value="Calcium-transporting ATPase, cytoplasmic domain N"/>
    <property type="match status" value="1"/>
</dbReference>
<feature type="transmembrane region" description="Helical" evidence="10">
    <location>
        <begin position="259"/>
        <end position="280"/>
    </location>
</feature>
<dbReference type="EC" id="7.2.2.12" evidence="8"/>
<evidence type="ECO:0000256" key="4">
    <source>
        <dbReference type="ARBA" id="ARBA00022723"/>
    </source>
</evidence>
<dbReference type="NCBIfam" id="TIGR01525">
    <property type="entry name" value="ATPase-IB_hvy"/>
    <property type="match status" value="1"/>
</dbReference>
<dbReference type="InterPro" id="IPR059000">
    <property type="entry name" value="ATPase_P-type_domA"/>
</dbReference>
<proteinExistence type="inferred from homology"/>
<dbReference type="Pfam" id="PF01814">
    <property type="entry name" value="Hemerythrin"/>
    <property type="match status" value="1"/>
</dbReference>
<feature type="transmembrane region" description="Helical" evidence="10">
    <location>
        <begin position="31"/>
        <end position="51"/>
    </location>
</feature>
<dbReference type="GO" id="GO:0046872">
    <property type="term" value="F:metal ion binding"/>
    <property type="evidence" value="ECO:0007669"/>
    <property type="project" value="UniProtKB-KW"/>
</dbReference>
<evidence type="ECO:0000313" key="14">
    <source>
        <dbReference type="Proteomes" id="UP000198290"/>
    </source>
</evidence>
<dbReference type="SUPFAM" id="SSF81653">
    <property type="entry name" value="Calcium ATPase, transduction domain A"/>
    <property type="match status" value="1"/>
</dbReference>
<feature type="domain" description="Hemerythrin-like" evidence="12">
    <location>
        <begin position="631"/>
        <end position="762"/>
    </location>
</feature>
<dbReference type="InterPro" id="IPR051014">
    <property type="entry name" value="Cation_Transport_ATPase_IB"/>
</dbReference>
<dbReference type="PROSITE" id="PS00154">
    <property type="entry name" value="ATPASE_E1_E2"/>
    <property type="match status" value="1"/>
</dbReference>
<evidence type="ECO:0000256" key="6">
    <source>
        <dbReference type="ARBA" id="ARBA00022989"/>
    </source>
</evidence>